<dbReference type="RefSeq" id="WP_379889707.1">
    <property type="nucleotide sequence ID" value="NZ_JBHSDI010000061.1"/>
</dbReference>
<evidence type="ECO:0000259" key="11">
    <source>
        <dbReference type="PROSITE" id="PS50111"/>
    </source>
</evidence>
<organism evidence="14 15">
    <name type="scientific">Marinobacter lacisalsi</name>
    <dbReference type="NCBI Taxonomy" id="475979"/>
    <lineage>
        <taxon>Bacteria</taxon>
        <taxon>Pseudomonadati</taxon>
        <taxon>Pseudomonadota</taxon>
        <taxon>Gammaproteobacteria</taxon>
        <taxon>Pseudomonadales</taxon>
        <taxon>Marinobacteraceae</taxon>
        <taxon>Marinobacter</taxon>
    </lineage>
</organism>
<evidence type="ECO:0000256" key="9">
    <source>
        <dbReference type="PROSITE-ProRule" id="PRU00284"/>
    </source>
</evidence>
<evidence type="ECO:0000259" key="13">
    <source>
        <dbReference type="PROSITE" id="PS50885"/>
    </source>
</evidence>
<dbReference type="SMART" id="SM01049">
    <property type="entry name" value="Cache_2"/>
    <property type="match status" value="1"/>
</dbReference>
<dbReference type="CDD" id="cd11386">
    <property type="entry name" value="MCP_signal"/>
    <property type="match status" value="1"/>
</dbReference>
<dbReference type="InterPro" id="IPR000727">
    <property type="entry name" value="T_SNARE_dom"/>
</dbReference>
<dbReference type="EMBL" id="JBHSDI010000061">
    <property type="protein sequence ID" value="MFC4260806.1"/>
    <property type="molecule type" value="Genomic_DNA"/>
</dbReference>
<accession>A0ABV8QKT4</accession>
<dbReference type="CDD" id="cd06225">
    <property type="entry name" value="HAMP"/>
    <property type="match status" value="1"/>
</dbReference>
<dbReference type="InterPro" id="IPR003660">
    <property type="entry name" value="HAMP_dom"/>
</dbReference>
<keyword evidence="5 10" id="KW-1133">Transmembrane helix</keyword>
<dbReference type="Pfam" id="PF00672">
    <property type="entry name" value="HAMP"/>
    <property type="match status" value="1"/>
</dbReference>
<comment type="caution">
    <text evidence="14">The sequence shown here is derived from an EMBL/GenBank/DDBJ whole genome shotgun (WGS) entry which is preliminary data.</text>
</comment>
<keyword evidence="4 10" id="KW-0812">Transmembrane</keyword>
<protein>
    <submittedName>
        <fullName evidence="14">Methyl-accepting chemotaxis protein</fullName>
    </submittedName>
</protein>
<keyword evidence="3" id="KW-0997">Cell inner membrane</keyword>
<comment type="similarity">
    <text evidence="8">Belongs to the methyl-accepting chemotaxis (MCP) protein family.</text>
</comment>
<evidence type="ECO:0000256" key="10">
    <source>
        <dbReference type="SAM" id="Phobius"/>
    </source>
</evidence>
<reference evidence="15" key="1">
    <citation type="journal article" date="2019" name="Int. J. Syst. Evol. Microbiol.">
        <title>The Global Catalogue of Microorganisms (GCM) 10K type strain sequencing project: providing services to taxonomists for standard genome sequencing and annotation.</title>
        <authorList>
            <consortium name="The Broad Institute Genomics Platform"/>
            <consortium name="The Broad Institute Genome Sequencing Center for Infectious Disease"/>
            <person name="Wu L."/>
            <person name="Ma J."/>
        </authorList>
    </citation>
    <scope>NUCLEOTIDE SEQUENCE [LARGE SCALE GENOMIC DNA]</scope>
    <source>
        <strain evidence="15">CECT 7297</strain>
    </source>
</reference>
<keyword evidence="15" id="KW-1185">Reference proteome</keyword>
<evidence type="ECO:0000256" key="3">
    <source>
        <dbReference type="ARBA" id="ARBA00022519"/>
    </source>
</evidence>
<dbReference type="Gene3D" id="1.10.287.950">
    <property type="entry name" value="Methyl-accepting chemotaxis protein"/>
    <property type="match status" value="1"/>
</dbReference>
<dbReference type="InterPro" id="IPR033480">
    <property type="entry name" value="sCache_2"/>
</dbReference>
<evidence type="ECO:0000256" key="2">
    <source>
        <dbReference type="ARBA" id="ARBA00022475"/>
    </source>
</evidence>
<dbReference type="SMART" id="SM00304">
    <property type="entry name" value="HAMP"/>
    <property type="match status" value="2"/>
</dbReference>
<keyword evidence="2" id="KW-1003">Cell membrane</keyword>
<dbReference type="PANTHER" id="PTHR32089:SF112">
    <property type="entry name" value="LYSOZYME-LIKE PROTEIN-RELATED"/>
    <property type="match status" value="1"/>
</dbReference>
<feature type="domain" description="Methyl-accepting transducer" evidence="11">
    <location>
        <begin position="291"/>
        <end position="527"/>
    </location>
</feature>
<name>A0ABV8QKT4_9GAMM</name>
<keyword evidence="7 9" id="KW-0807">Transducer</keyword>
<comment type="subcellular location">
    <subcellularLocation>
        <location evidence="1">Cell inner membrane</location>
        <topology evidence="1">Multi-pass membrane protein</topology>
    </subcellularLocation>
</comment>
<dbReference type="Pfam" id="PF00015">
    <property type="entry name" value="MCPsignal"/>
    <property type="match status" value="1"/>
</dbReference>
<dbReference type="InterPro" id="IPR004089">
    <property type="entry name" value="MCPsignal_dom"/>
</dbReference>
<feature type="domain" description="HAMP" evidence="13">
    <location>
        <begin position="232"/>
        <end position="286"/>
    </location>
</feature>
<dbReference type="SUPFAM" id="SSF58104">
    <property type="entry name" value="Methyl-accepting chemotaxis protein (MCP) signaling domain"/>
    <property type="match status" value="1"/>
</dbReference>
<evidence type="ECO:0000256" key="1">
    <source>
        <dbReference type="ARBA" id="ARBA00004429"/>
    </source>
</evidence>
<dbReference type="PANTHER" id="PTHR32089">
    <property type="entry name" value="METHYL-ACCEPTING CHEMOTAXIS PROTEIN MCPB"/>
    <property type="match status" value="1"/>
</dbReference>
<dbReference type="Proteomes" id="UP001595798">
    <property type="component" value="Unassembled WGS sequence"/>
</dbReference>
<dbReference type="PROSITE" id="PS50885">
    <property type="entry name" value="HAMP"/>
    <property type="match status" value="1"/>
</dbReference>
<evidence type="ECO:0000313" key="15">
    <source>
        <dbReference type="Proteomes" id="UP001595798"/>
    </source>
</evidence>
<evidence type="ECO:0000256" key="5">
    <source>
        <dbReference type="ARBA" id="ARBA00022989"/>
    </source>
</evidence>
<dbReference type="PROSITE" id="PS50111">
    <property type="entry name" value="CHEMOTAXIS_TRANSDUC_2"/>
    <property type="match status" value="1"/>
</dbReference>
<evidence type="ECO:0000256" key="6">
    <source>
        <dbReference type="ARBA" id="ARBA00023136"/>
    </source>
</evidence>
<evidence type="ECO:0000313" key="14">
    <source>
        <dbReference type="EMBL" id="MFC4260806.1"/>
    </source>
</evidence>
<evidence type="ECO:0000259" key="12">
    <source>
        <dbReference type="PROSITE" id="PS50192"/>
    </source>
</evidence>
<feature type="domain" description="T-SNARE coiled-coil homology" evidence="12">
    <location>
        <begin position="282"/>
        <end position="344"/>
    </location>
</feature>
<gene>
    <name evidence="14" type="ORF">ACFOZ5_17450</name>
</gene>
<dbReference type="Gene3D" id="3.30.450.20">
    <property type="entry name" value="PAS domain"/>
    <property type="match status" value="1"/>
</dbReference>
<dbReference type="SMART" id="SM00283">
    <property type="entry name" value="MA"/>
    <property type="match status" value="1"/>
</dbReference>
<evidence type="ECO:0000256" key="4">
    <source>
        <dbReference type="ARBA" id="ARBA00022692"/>
    </source>
</evidence>
<evidence type="ECO:0000256" key="7">
    <source>
        <dbReference type="ARBA" id="ARBA00023224"/>
    </source>
</evidence>
<feature type="transmembrane region" description="Helical" evidence="10">
    <location>
        <begin position="208"/>
        <end position="230"/>
    </location>
</feature>
<dbReference type="PROSITE" id="PS50192">
    <property type="entry name" value="T_SNARE"/>
    <property type="match status" value="1"/>
</dbReference>
<proteinExistence type="inferred from homology"/>
<sequence>MKLMERLRIRSRLLIAVLVPVVLTAGALAWVTADQLRANGEAEVERLRASLLEAHKTGLKNLVEGARALIREEYDQEKYPEEEAKERVRNKLRSIVFGNNNYLYAYRDDAYMLIFAPDPSIEGFSDETTDASRALLAKLFEVGRNGGGFFRYEFDNPATEEKTPEPKLSYSITLDKWDWVMGAGVYITDIDKAVEAARQEIEEQITSALLTILSITVIIVLISVGFGIFMGRTVTRPLSRVTRTMQDIAEGEGDLTRRLPDDGNDELADMGRQFNAFVSKIHGTIREVGDTTNQVASAAEQLSRVAQETRSAVQTQGSETDQIASAITEMAATIHQISKNASEVQQAGADADRLAKDGGQTMAGSQQSVNKLSQNIMESAEAIEALAARSDEIQKVLDVIHEVTDQTNLLALNAAIEAARAGEHGRGFAVVADEVRQLAKRSGESAGQIREMIDGFISESRGAVDRMRSSQGLSEETVERINHASSALNTIEQSVEHIHDQVTQIATASEEQSHVAEEINQNVVRIVEAAQNSDTGVTQTNDASQELARLGERLRELVTQFRV</sequence>
<evidence type="ECO:0000256" key="8">
    <source>
        <dbReference type="ARBA" id="ARBA00029447"/>
    </source>
</evidence>
<dbReference type="Pfam" id="PF17200">
    <property type="entry name" value="sCache_2"/>
    <property type="match status" value="1"/>
</dbReference>
<keyword evidence="6 10" id="KW-0472">Membrane</keyword>